<proteinExistence type="predicted"/>
<dbReference type="AlphaFoldDB" id="A0A1A9WFF7"/>
<keyword evidence="1" id="KW-0472">Membrane</keyword>
<keyword evidence="1" id="KW-1133">Transmembrane helix</keyword>
<feature type="transmembrane region" description="Helical" evidence="1">
    <location>
        <begin position="90"/>
        <end position="111"/>
    </location>
</feature>
<dbReference type="VEuPathDB" id="VectorBase:GBRI017750"/>
<keyword evidence="1" id="KW-0812">Transmembrane</keyword>
<protein>
    <submittedName>
        <fullName evidence="2">Uncharacterized protein</fullName>
    </submittedName>
</protein>
<evidence type="ECO:0000256" key="1">
    <source>
        <dbReference type="SAM" id="Phobius"/>
    </source>
</evidence>
<keyword evidence="3" id="KW-1185">Reference proteome</keyword>
<name>A0A1A9WFF7_9MUSC</name>
<dbReference type="Proteomes" id="UP000091820">
    <property type="component" value="Unassembled WGS sequence"/>
</dbReference>
<dbReference type="EnsemblMetazoa" id="GBRI017750-RA">
    <property type="protein sequence ID" value="GBRI017750-PA"/>
    <property type="gene ID" value="GBRI017750"/>
</dbReference>
<evidence type="ECO:0000313" key="2">
    <source>
        <dbReference type="EnsemblMetazoa" id="GBRI017750-PA"/>
    </source>
</evidence>
<organism evidence="2 3">
    <name type="scientific">Glossina brevipalpis</name>
    <dbReference type="NCBI Taxonomy" id="37001"/>
    <lineage>
        <taxon>Eukaryota</taxon>
        <taxon>Metazoa</taxon>
        <taxon>Ecdysozoa</taxon>
        <taxon>Arthropoda</taxon>
        <taxon>Hexapoda</taxon>
        <taxon>Insecta</taxon>
        <taxon>Pterygota</taxon>
        <taxon>Neoptera</taxon>
        <taxon>Endopterygota</taxon>
        <taxon>Diptera</taxon>
        <taxon>Brachycera</taxon>
        <taxon>Muscomorpha</taxon>
        <taxon>Hippoboscoidea</taxon>
        <taxon>Glossinidae</taxon>
        <taxon>Glossina</taxon>
    </lineage>
</organism>
<reference evidence="2" key="2">
    <citation type="submission" date="2020-05" db="UniProtKB">
        <authorList>
            <consortium name="EnsemblMetazoa"/>
        </authorList>
    </citation>
    <scope>IDENTIFICATION</scope>
    <source>
        <strain evidence="2">IAEA</strain>
    </source>
</reference>
<reference evidence="3" key="1">
    <citation type="submission" date="2014-03" db="EMBL/GenBank/DDBJ databases">
        <authorList>
            <person name="Aksoy S."/>
            <person name="Warren W."/>
            <person name="Wilson R.K."/>
        </authorList>
    </citation>
    <scope>NUCLEOTIDE SEQUENCE [LARGE SCALE GENOMIC DNA]</scope>
    <source>
        <strain evidence="3">IAEA</strain>
    </source>
</reference>
<accession>A0A1A9WFF7</accession>
<sequence length="113" mass="12425">MPLMQLENFFSRTDLLYTAFLENEQPILTDTKDTSANGMGFTHLKPDNKIDDKCNKSLLQRAKSGFENFYALFTGDFKISKFSINVTATAAAVVVVVAVVVVIVVVTVCIATI</sequence>
<evidence type="ECO:0000313" key="3">
    <source>
        <dbReference type="Proteomes" id="UP000091820"/>
    </source>
</evidence>